<evidence type="ECO:0008006" key="5">
    <source>
        <dbReference type="Google" id="ProtNLM"/>
    </source>
</evidence>
<dbReference type="Proteomes" id="UP000318669">
    <property type="component" value="Unassembled WGS sequence"/>
</dbReference>
<evidence type="ECO:0000313" key="4">
    <source>
        <dbReference type="Proteomes" id="UP000318669"/>
    </source>
</evidence>
<gene>
    <name evidence="2" type="ORF">FNW11_14120</name>
    <name evidence="1" type="ORF">FNW12_14870</name>
</gene>
<evidence type="ECO:0000313" key="3">
    <source>
        <dbReference type="Proteomes" id="UP000318528"/>
    </source>
</evidence>
<reference evidence="3 4" key="1">
    <citation type="submission" date="2019-07" db="EMBL/GenBank/DDBJ databases">
        <title>Novel species of Flavobacterium.</title>
        <authorList>
            <person name="Liu Q."/>
            <person name="Xin Y.-H."/>
        </authorList>
    </citation>
    <scope>NUCLEOTIDE SEQUENCE [LARGE SCALE GENOMIC DNA]</scope>
    <source>
        <strain evidence="1 3">GSP39</strain>
        <strain evidence="2 4">GSR22</strain>
    </source>
</reference>
<dbReference type="Gene3D" id="3.40.50.620">
    <property type="entry name" value="HUPs"/>
    <property type="match status" value="1"/>
</dbReference>
<proteinExistence type="predicted"/>
<dbReference type="SUPFAM" id="SSF52402">
    <property type="entry name" value="Adenine nucleotide alpha hydrolases-like"/>
    <property type="match status" value="1"/>
</dbReference>
<evidence type="ECO:0000313" key="2">
    <source>
        <dbReference type="EMBL" id="TRX06735.1"/>
    </source>
</evidence>
<accession>A0A553BER3</accession>
<dbReference type="Proteomes" id="UP000318528">
    <property type="component" value="Unassembled WGS sequence"/>
</dbReference>
<dbReference type="RefSeq" id="WP_143388534.1">
    <property type="nucleotide sequence ID" value="NZ_VJZL01000031.1"/>
</dbReference>
<dbReference type="AlphaFoldDB" id="A0A553BER3"/>
<dbReference type="EMBL" id="VJZL01000031">
    <property type="protein sequence ID" value="TRX06735.1"/>
    <property type="molecule type" value="Genomic_DNA"/>
</dbReference>
<dbReference type="NCBIfam" id="NF041925">
    <property type="entry name" value="QatC"/>
    <property type="match status" value="1"/>
</dbReference>
<dbReference type="InterPro" id="IPR049676">
    <property type="entry name" value="QatC"/>
</dbReference>
<keyword evidence="3" id="KW-1185">Reference proteome</keyword>
<evidence type="ECO:0000313" key="1">
    <source>
        <dbReference type="EMBL" id="TRX03784.1"/>
    </source>
</evidence>
<dbReference type="OrthoDB" id="9789567at2"/>
<dbReference type="EMBL" id="VJZN01000032">
    <property type="protein sequence ID" value="TRX03784.1"/>
    <property type="molecule type" value="Genomic_DNA"/>
</dbReference>
<dbReference type="InterPro" id="IPR014729">
    <property type="entry name" value="Rossmann-like_a/b/a_fold"/>
</dbReference>
<sequence length="444" mass="50529">MKVTVILKENNRDLFSLAEENTFYLDSIFTDPKTSKLKNSIVEHDIYSFLTKKKDFKLCPNDLIGDFSNIAIAVYAIDQTCNRAKFGYYGWSRYINLHIPVYNCKKWNDVKEELENTLSFLSGDKWILNFRECLEPFPNFLTSAFSPKKVCLFSGGMDSFIGICDLISKNDSLATVSHHKGGNSGELSLQKKITTQLSENNKTKNILPYNFYVQGKKNDILTGEKTQRARSILFLALASLVANTSSKTTSIVIPENGLISLNLPLTPARGGSHSTKTTHPKFISSLNTIFKKIGIKNMIENPYRFLTKGEMLTKVNSNKFVIENINSTLSCSKPGYYEQWTSKSDIGIKKQCGHCVPCIIRRASLYSNGLDKSDEYVKNVFNTDEKYDDYNAFKIAIGRFSNVEKIKLTFLKSGHMNISENEIKKYIKMYDRGLKEVRKFILQK</sequence>
<name>A0A553BER3_9FLAO</name>
<organism evidence="2 4">
    <name type="scientific">Flavobacterium gawalongense</name>
    <dbReference type="NCBI Taxonomy" id="2594432"/>
    <lineage>
        <taxon>Bacteria</taxon>
        <taxon>Pseudomonadati</taxon>
        <taxon>Bacteroidota</taxon>
        <taxon>Flavobacteriia</taxon>
        <taxon>Flavobacteriales</taxon>
        <taxon>Flavobacteriaceae</taxon>
        <taxon>Flavobacterium</taxon>
    </lineage>
</organism>
<comment type="caution">
    <text evidence="2">The sequence shown here is derived from an EMBL/GenBank/DDBJ whole genome shotgun (WGS) entry which is preliminary data.</text>
</comment>
<protein>
    <recommendedName>
        <fullName evidence="5">7-cyano-7-deazaguanine synthase</fullName>
    </recommendedName>
</protein>